<reference evidence="2" key="1">
    <citation type="submission" date="2020-04" db="EMBL/GenBank/DDBJ databases">
        <authorList>
            <person name="Chiriac C."/>
            <person name="Salcher M."/>
            <person name="Ghai R."/>
            <person name="Kavagutti S V."/>
        </authorList>
    </citation>
    <scope>NUCLEOTIDE SEQUENCE</scope>
</reference>
<keyword evidence="1" id="KW-0175">Coiled coil</keyword>
<sequence length="63" mass="7251">MINHIQILQRFNAWCEGEEIIEVPSSKEISEALEWLIENYAAMKAELAEARAELAIAKTKENY</sequence>
<feature type="coiled-coil region" evidence="1">
    <location>
        <begin position="33"/>
        <end position="60"/>
    </location>
</feature>
<organism evidence="2">
    <name type="scientific">uncultured Caudovirales phage</name>
    <dbReference type="NCBI Taxonomy" id="2100421"/>
    <lineage>
        <taxon>Viruses</taxon>
        <taxon>Duplodnaviria</taxon>
        <taxon>Heunggongvirae</taxon>
        <taxon>Uroviricota</taxon>
        <taxon>Caudoviricetes</taxon>
        <taxon>Peduoviridae</taxon>
        <taxon>Maltschvirus</taxon>
        <taxon>Maltschvirus maltsch</taxon>
    </lineage>
</organism>
<evidence type="ECO:0000256" key="1">
    <source>
        <dbReference type="SAM" id="Coils"/>
    </source>
</evidence>
<name>A0A6J5N578_9CAUD</name>
<accession>A0A6J5N578</accession>
<dbReference type="EMBL" id="LR796574">
    <property type="protein sequence ID" value="CAB4152420.1"/>
    <property type="molecule type" value="Genomic_DNA"/>
</dbReference>
<gene>
    <name evidence="2" type="ORF">UFOVP612_7</name>
</gene>
<proteinExistence type="predicted"/>
<protein>
    <submittedName>
        <fullName evidence="2">Uncharacterized protein</fullName>
    </submittedName>
</protein>
<evidence type="ECO:0000313" key="2">
    <source>
        <dbReference type="EMBL" id="CAB4152420.1"/>
    </source>
</evidence>